<dbReference type="SUPFAM" id="SSF53067">
    <property type="entry name" value="Actin-like ATPase domain"/>
    <property type="match status" value="1"/>
</dbReference>
<dbReference type="RefSeq" id="WP_111500767.1">
    <property type="nucleotide sequence ID" value="NZ_QKYN01000040.1"/>
</dbReference>
<dbReference type="InterPro" id="IPR043129">
    <property type="entry name" value="ATPase_NBD"/>
</dbReference>
<evidence type="ECO:0000313" key="3">
    <source>
        <dbReference type="EMBL" id="RAG85499.1"/>
    </source>
</evidence>
<accession>A0A2X0KEB1</accession>
<comment type="caution">
    <text evidence="3">The sequence shown here is derived from an EMBL/GenBank/DDBJ whole genome shotgun (WGS) entry which is preliminary data.</text>
</comment>
<evidence type="ECO:0000313" key="4">
    <source>
        <dbReference type="Proteomes" id="UP000248889"/>
    </source>
</evidence>
<gene>
    <name evidence="3" type="ORF">DN069_11220</name>
</gene>
<keyword evidence="4" id="KW-1185">Reference proteome</keyword>
<proteinExistence type="inferred from homology"/>
<organism evidence="3 4">
    <name type="scientific">Streptacidiphilus pinicola</name>
    <dbReference type="NCBI Taxonomy" id="2219663"/>
    <lineage>
        <taxon>Bacteria</taxon>
        <taxon>Bacillati</taxon>
        <taxon>Actinomycetota</taxon>
        <taxon>Actinomycetes</taxon>
        <taxon>Kitasatosporales</taxon>
        <taxon>Streptomycetaceae</taxon>
        <taxon>Streptacidiphilus</taxon>
    </lineage>
</organism>
<dbReference type="Gene3D" id="3.30.420.40">
    <property type="match status" value="2"/>
</dbReference>
<feature type="region of interest" description="Disordered" evidence="2">
    <location>
        <begin position="316"/>
        <end position="335"/>
    </location>
</feature>
<dbReference type="OrthoDB" id="9810372at2"/>
<name>A0A2X0KEB1_9ACTN</name>
<comment type="similarity">
    <text evidence="1">Belongs to the ROK (NagC/XylR) family.</text>
</comment>
<dbReference type="Pfam" id="PF00480">
    <property type="entry name" value="ROK"/>
    <property type="match status" value="1"/>
</dbReference>
<evidence type="ECO:0000256" key="2">
    <source>
        <dbReference type="SAM" id="MobiDB-lite"/>
    </source>
</evidence>
<sequence>MTTPGDGSADQVVLALDVGGTHIKAAVMATDGTVVDTADAATGAERGPDAVVENILALAATLTERHRPVAAGVAVPGVVDEGAGICTFAANLGWREVPIQRWVEEELAIPVALGHDVRAGGLAEARLGAGRGCRSFLFVPVGTGIAAAIVLDGRTLLGGHGGAGELGHLVVRSDGEPCGCGNLGCLETLASASAVARRYHRATGERVTAEEVARRAEADDQAAMGVWHDAVDALADGLAATVTLLDPRRVVLGGGLARAGRSLFGPLRTALAARLTFQTLPEVVPAALGHRAGSLGAGLLALDLWQARRGARRPGAAPQLYAVPGQGLRPRGEER</sequence>
<dbReference type="PANTHER" id="PTHR18964">
    <property type="entry name" value="ROK (REPRESSOR, ORF, KINASE) FAMILY"/>
    <property type="match status" value="1"/>
</dbReference>
<dbReference type="InterPro" id="IPR000600">
    <property type="entry name" value="ROK"/>
</dbReference>
<dbReference type="Proteomes" id="UP000248889">
    <property type="component" value="Unassembled WGS sequence"/>
</dbReference>
<reference evidence="3 4" key="1">
    <citation type="submission" date="2018-06" db="EMBL/GenBank/DDBJ databases">
        <title>Streptacidiphilus pinicola sp. nov., isolated from pine grove soil.</title>
        <authorList>
            <person name="Roh S.G."/>
            <person name="Park S."/>
            <person name="Kim M.-K."/>
            <person name="Yun B.-R."/>
            <person name="Park J."/>
            <person name="Kim M.J."/>
            <person name="Kim Y.S."/>
            <person name="Kim S.B."/>
        </authorList>
    </citation>
    <scope>NUCLEOTIDE SEQUENCE [LARGE SCALE GENOMIC DNA]</scope>
    <source>
        <strain evidence="3 4">MMS16-CNU450</strain>
    </source>
</reference>
<dbReference type="AlphaFoldDB" id="A0A2X0KEB1"/>
<evidence type="ECO:0000256" key="1">
    <source>
        <dbReference type="ARBA" id="ARBA00006479"/>
    </source>
</evidence>
<dbReference type="EMBL" id="QKYN01000040">
    <property type="protein sequence ID" value="RAG85499.1"/>
    <property type="molecule type" value="Genomic_DNA"/>
</dbReference>
<dbReference type="PANTHER" id="PTHR18964:SF149">
    <property type="entry name" value="BIFUNCTIONAL UDP-N-ACETYLGLUCOSAMINE 2-EPIMERASE_N-ACETYLMANNOSAMINE KINASE"/>
    <property type="match status" value="1"/>
</dbReference>
<protein>
    <submittedName>
        <fullName evidence="3">ROK family protein</fullName>
    </submittedName>
</protein>